<keyword evidence="1" id="KW-0812">Transmembrane</keyword>
<evidence type="ECO:0000256" key="1">
    <source>
        <dbReference type="SAM" id="Phobius"/>
    </source>
</evidence>
<keyword evidence="1" id="KW-1133">Transmembrane helix</keyword>
<reference evidence="2 3" key="1">
    <citation type="submission" date="2016-12" db="EMBL/GenBank/DDBJ databases">
        <authorList>
            <person name="Song W.-J."/>
            <person name="Kurnit D.M."/>
        </authorList>
    </citation>
    <scope>NUCLEOTIDE SEQUENCE [LARGE SCALE GENOMIC DNA]</scope>
    <source>
        <strain evidence="2 3">CECT 9026</strain>
    </source>
</reference>
<dbReference type="Proteomes" id="UP000184774">
    <property type="component" value="Unassembled WGS sequence"/>
</dbReference>
<evidence type="ECO:0000313" key="3">
    <source>
        <dbReference type="Proteomes" id="UP000184774"/>
    </source>
</evidence>
<protein>
    <submittedName>
        <fullName evidence="2">Uncharacterized protein</fullName>
    </submittedName>
</protein>
<accession>A0A1N6MB91</accession>
<proteinExistence type="predicted"/>
<gene>
    <name evidence="2" type="ORF">VSP9026_04546</name>
</gene>
<sequence length="145" mass="15341">MQRELIIVGGGSALLIGELGDLVIGVVFIKAGLTARQHLFGQPPAAVIRQLGDALTVMTQPQPPQNIVAVTNHFPLRGGLIDQMTVAIPCQLVNATVRIGDFLNQAVVVVIISGGMAQRVALLGDMTPAVMPVTPHRFVLLHLSQ</sequence>
<dbReference type="EMBL" id="FSSB01000056">
    <property type="protein sequence ID" value="SIO96735.1"/>
    <property type="molecule type" value="Genomic_DNA"/>
</dbReference>
<organism evidence="2 3">
    <name type="scientific">Vibrio spartinae</name>
    <dbReference type="NCBI Taxonomy" id="1918945"/>
    <lineage>
        <taxon>Bacteria</taxon>
        <taxon>Pseudomonadati</taxon>
        <taxon>Pseudomonadota</taxon>
        <taxon>Gammaproteobacteria</taxon>
        <taxon>Vibrionales</taxon>
        <taxon>Vibrionaceae</taxon>
        <taxon>Vibrio</taxon>
    </lineage>
</organism>
<keyword evidence="1" id="KW-0472">Membrane</keyword>
<evidence type="ECO:0000313" key="2">
    <source>
        <dbReference type="EMBL" id="SIO96735.1"/>
    </source>
</evidence>
<dbReference type="AlphaFoldDB" id="A0A1N6MB91"/>
<feature type="transmembrane region" description="Helical" evidence="1">
    <location>
        <begin position="6"/>
        <end position="29"/>
    </location>
</feature>
<name>A0A1N6MB91_9VIBR</name>